<dbReference type="GO" id="GO:0005524">
    <property type="term" value="F:ATP binding"/>
    <property type="evidence" value="ECO:0007669"/>
    <property type="project" value="UniProtKB-KW"/>
</dbReference>
<keyword evidence="3" id="KW-0547">Nucleotide-binding</keyword>
<dbReference type="InterPro" id="IPR000705">
    <property type="entry name" value="Galactokinase"/>
</dbReference>
<dbReference type="InterPro" id="IPR020568">
    <property type="entry name" value="Ribosomal_Su5_D2-typ_SF"/>
</dbReference>
<name>A0AAP2RIN9_9FIRM</name>
<comment type="similarity">
    <text evidence="1">Belongs to the GHMP kinase family. GalK subfamily.</text>
</comment>
<organism evidence="8 9">
    <name type="scientific">Lientehia hominis</name>
    <dbReference type="NCBI Taxonomy" id="2897778"/>
    <lineage>
        <taxon>Bacteria</taxon>
        <taxon>Bacillati</taxon>
        <taxon>Bacillota</taxon>
        <taxon>Clostridia</taxon>
        <taxon>Lachnospirales</taxon>
        <taxon>Lachnospiraceae</taxon>
        <taxon>Lientehia</taxon>
    </lineage>
</organism>
<dbReference type="InterPro" id="IPR006204">
    <property type="entry name" value="GHMP_kinase_N_dom"/>
</dbReference>
<evidence type="ECO:0000256" key="5">
    <source>
        <dbReference type="ARBA" id="ARBA00022840"/>
    </source>
</evidence>
<evidence type="ECO:0000256" key="4">
    <source>
        <dbReference type="ARBA" id="ARBA00022777"/>
    </source>
</evidence>
<sequence>MIEIVTLMEELQRGLHDGRLKEIYMDDSVLIYQRERYIKALKNHQKLFGGELAAVYSIPGRSEIGGNHTDHQCGMVLAASVNLDIIAVAGRSCDRRIRIISEGYDEITVDLSDLSKKQEEEGTPASLVRGAAAGLRSEGFQLEQGFDAYVTSDIPIGAGLSSSAAFEVMAGTIISGLFYDGKISPLEIARAAQYAENIYFGKPCGLMDQMACSEGGLIQIDFKDPVTPEVRKVHGNFDAYHYSMCIVDTKGSHSSLTEEYAMIPAEMKYVAEYMGKKVLREVDKREFFRRLPEIRKAAGDRAVLRAIHFFEEDERAEAETEALSEGRFADFLKLVKESGNSSFKYLQNIYTCKSPREQGLSIGLAVSEDILGSRGASRVHGGGFAGTIQAFVPDDLVSRYKEAMNGIFGEGSCHVLKVRPYGSIWVL</sequence>
<dbReference type="GO" id="GO:0004335">
    <property type="term" value="F:galactokinase activity"/>
    <property type="evidence" value="ECO:0007669"/>
    <property type="project" value="InterPro"/>
</dbReference>
<comment type="caution">
    <text evidence="8">The sequence shown here is derived from an EMBL/GenBank/DDBJ whole genome shotgun (WGS) entry which is preliminary data.</text>
</comment>
<evidence type="ECO:0000256" key="2">
    <source>
        <dbReference type="ARBA" id="ARBA00022679"/>
    </source>
</evidence>
<dbReference type="SUPFAM" id="SSF54211">
    <property type="entry name" value="Ribosomal protein S5 domain 2-like"/>
    <property type="match status" value="1"/>
</dbReference>
<dbReference type="InterPro" id="IPR006203">
    <property type="entry name" value="GHMP_knse_ATP-bd_CS"/>
</dbReference>
<dbReference type="PRINTS" id="PR00959">
    <property type="entry name" value="MEVGALKINASE"/>
</dbReference>
<dbReference type="EMBL" id="JAJNOR010000004">
    <property type="protein sequence ID" value="MCD2492541.1"/>
    <property type="molecule type" value="Genomic_DNA"/>
</dbReference>
<feature type="domain" description="GHMP kinase N-terminal" evidence="6">
    <location>
        <begin position="127"/>
        <end position="216"/>
    </location>
</feature>
<dbReference type="GO" id="GO:0006012">
    <property type="term" value="P:galactose metabolic process"/>
    <property type="evidence" value="ECO:0007669"/>
    <property type="project" value="InterPro"/>
</dbReference>
<reference evidence="8 9" key="1">
    <citation type="submission" date="2021-11" db="EMBL/GenBank/DDBJ databases">
        <title>Lacrimispora sp. nov. NSJ-141 isolated from human feces.</title>
        <authorList>
            <person name="Abdugheni R."/>
        </authorList>
    </citation>
    <scope>NUCLEOTIDE SEQUENCE [LARGE SCALE GENOMIC DNA]</scope>
    <source>
        <strain evidence="8 9">NSJ-141</strain>
    </source>
</reference>
<evidence type="ECO:0000259" key="7">
    <source>
        <dbReference type="Pfam" id="PF10509"/>
    </source>
</evidence>
<evidence type="ECO:0000313" key="9">
    <source>
        <dbReference type="Proteomes" id="UP001299265"/>
    </source>
</evidence>
<dbReference type="Pfam" id="PF10509">
    <property type="entry name" value="GalKase_gal_bdg"/>
    <property type="match status" value="1"/>
</dbReference>
<keyword evidence="9" id="KW-1185">Reference proteome</keyword>
<dbReference type="RefSeq" id="WP_231062433.1">
    <property type="nucleotide sequence ID" value="NZ_JAJNOR010000004.1"/>
</dbReference>
<dbReference type="InterPro" id="IPR019539">
    <property type="entry name" value="GalKase_N"/>
</dbReference>
<dbReference type="PROSITE" id="PS00627">
    <property type="entry name" value="GHMP_KINASES_ATP"/>
    <property type="match status" value="1"/>
</dbReference>
<dbReference type="Gene3D" id="3.30.230.10">
    <property type="match status" value="1"/>
</dbReference>
<keyword evidence="4" id="KW-0418">Kinase</keyword>
<dbReference type="AlphaFoldDB" id="A0AAP2RIN9"/>
<keyword evidence="5" id="KW-0067">ATP-binding</keyword>
<dbReference type="PANTHER" id="PTHR10457:SF7">
    <property type="entry name" value="GALACTOKINASE-RELATED"/>
    <property type="match status" value="1"/>
</dbReference>
<proteinExistence type="inferred from homology"/>
<dbReference type="Proteomes" id="UP001299265">
    <property type="component" value="Unassembled WGS sequence"/>
</dbReference>
<dbReference type="PANTHER" id="PTHR10457">
    <property type="entry name" value="MEVALONATE KINASE/GALACTOKINASE"/>
    <property type="match status" value="1"/>
</dbReference>
<evidence type="ECO:0000256" key="1">
    <source>
        <dbReference type="ARBA" id="ARBA00006566"/>
    </source>
</evidence>
<gene>
    <name evidence="8" type="ORF">LQE92_07870</name>
</gene>
<dbReference type="Pfam" id="PF00288">
    <property type="entry name" value="GHMP_kinases_N"/>
    <property type="match status" value="1"/>
</dbReference>
<dbReference type="InterPro" id="IPR014721">
    <property type="entry name" value="Ribsml_uS5_D2-typ_fold_subgr"/>
</dbReference>
<keyword evidence="2" id="KW-0808">Transferase</keyword>
<protein>
    <submittedName>
        <fullName evidence="8">Galactokinase</fullName>
    </submittedName>
</protein>
<evidence type="ECO:0000256" key="3">
    <source>
        <dbReference type="ARBA" id="ARBA00022741"/>
    </source>
</evidence>
<dbReference type="GO" id="GO:0005829">
    <property type="term" value="C:cytosol"/>
    <property type="evidence" value="ECO:0007669"/>
    <property type="project" value="TreeGrafter"/>
</dbReference>
<dbReference type="PRINTS" id="PR00473">
    <property type="entry name" value="GALCTOKINASE"/>
</dbReference>
<dbReference type="SUPFAM" id="SSF55060">
    <property type="entry name" value="GHMP Kinase, C-terminal domain"/>
    <property type="match status" value="1"/>
</dbReference>
<dbReference type="InterPro" id="IPR006206">
    <property type="entry name" value="Mevalonate/galactokinase"/>
</dbReference>
<dbReference type="Gene3D" id="3.30.70.890">
    <property type="entry name" value="GHMP kinase, C-terminal domain"/>
    <property type="match status" value="1"/>
</dbReference>
<feature type="domain" description="Galactokinase N-terminal" evidence="7">
    <location>
        <begin position="43"/>
        <end position="90"/>
    </location>
</feature>
<evidence type="ECO:0000259" key="6">
    <source>
        <dbReference type="Pfam" id="PF00288"/>
    </source>
</evidence>
<evidence type="ECO:0000313" key="8">
    <source>
        <dbReference type="EMBL" id="MCD2492541.1"/>
    </source>
</evidence>
<dbReference type="InterPro" id="IPR036554">
    <property type="entry name" value="GHMP_kinase_C_sf"/>
</dbReference>
<accession>A0AAP2RIN9</accession>
<dbReference type="PIRSF" id="PIRSF000530">
    <property type="entry name" value="Galactokinase"/>
    <property type="match status" value="1"/>
</dbReference>